<organism evidence="1 2">
    <name type="scientific">Pseudothauera nasutitermitis</name>
    <dbReference type="NCBI Taxonomy" id="2565930"/>
    <lineage>
        <taxon>Bacteria</taxon>
        <taxon>Pseudomonadati</taxon>
        <taxon>Pseudomonadota</taxon>
        <taxon>Betaproteobacteria</taxon>
        <taxon>Rhodocyclales</taxon>
        <taxon>Zoogloeaceae</taxon>
        <taxon>Pseudothauera</taxon>
    </lineage>
</organism>
<proteinExistence type="predicted"/>
<name>A0A4S4B116_9RHOO</name>
<evidence type="ECO:0000313" key="1">
    <source>
        <dbReference type="EMBL" id="THF66236.1"/>
    </source>
</evidence>
<comment type="caution">
    <text evidence="1">The sequence shown here is derived from an EMBL/GenBank/DDBJ whole genome shotgun (WGS) entry which is preliminary data.</text>
</comment>
<dbReference type="RefSeq" id="WP_136347185.1">
    <property type="nucleotide sequence ID" value="NZ_SSOC01000002.1"/>
</dbReference>
<gene>
    <name evidence="1" type="ORF">E6C76_05100</name>
</gene>
<dbReference type="AlphaFoldDB" id="A0A4S4B116"/>
<dbReference type="Proteomes" id="UP000308430">
    <property type="component" value="Unassembled WGS sequence"/>
</dbReference>
<dbReference type="OrthoDB" id="5959530at2"/>
<evidence type="ECO:0000313" key="2">
    <source>
        <dbReference type="Proteomes" id="UP000308430"/>
    </source>
</evidence>
<keyword evidence="2" id="KW-1185">Reference proteome</keyword>
<dbReference type="InterPro" id="IPR021732">
    <property type="entry name" value="DUF3301"/>
</dbReference>
<dbReference type="EMBL" id="SSOC01000002">
    <property type="protein sequence ID" value="THF66236.1"/>
    <property type="molecule type" value="Genomic_DNA"/>
</dbReference>
<reference evidence="1 2" key="1">
    <citation type="submission" date="2019-04" db="EMBL/GenBank/DDBJ databases">
        <title>Azoarcus nasutitermitis sp. nov. isolated from termite nest.</title>
        <authorList>
            <person name="Lin S.-Y."/>
            <person name="Hameed A."/>
            <person name="Hsu Y.-H."/>
            <person name="Young C.-C."/>
        </authorList>
    </citation>
    <scope>NUCLEOTIDE SEQUENCE [LARGE SCALE GENOMIC DNA]</scope>
    <source>
        <strain evidence="1 2">CC-YHH838</strain>
    </source>
</reference>
<accession>A0A4S4B116</accession>
<dbReference type="Pfam" id="PF11743">
    <property type="entry name" value="DUF3301"/>
    <property type="match status" value="1"/>
</dbReference>
<protein>
    <submittedName>
        <fullName evidence="1">DUF3301 domain-containing protein</fullName>
    </submittedName>
</protein>
<sequence length="108" mass="12087">MSGFELSALILLGGLAWFWLASLKAREAAMRGARAACQREGVQLLDETVACRSLRLDRDEQGRATLARVYDFEYSDSGVDRHRGSLMLNGQEVVMLDVSAHRRVHTLH</sequence>